<dbReference type="SUPFAM" id="SSF53850">
    <property type="entry name" value="Periplasmic binding protein-like II"/>
    <property type="match status" value="1"/>
</dbReference>
<dbReference type="EMBL" id="BAAARY010000008">
    <property type="protein sequence ID" value="GAA2523029.1"/>
    <property type="molecule type" value="Genomic_DNA"/>
</dbReference>
<proteinExistence type="inferred from homology"/>
<dbReference type="PROSITE" id="PS51257">
    <property type="entry name" value="PROKAR_LIPOPROTEIN"/>
    <property type="match status" value="1"/>
</dbReference>
<keyword evidence="2" id="KW-0408">Iron</keyword>
<dbReference type="PANTHER" id="PTHR30006:SF15">
    <property type="entry name" value="IRON-UTILIZATION PERIPLASMIC PROTEIN"/>
    <property type="match status" value="1"/>
</dbReference>
<dbReference type="CDD" id="cd13543">
    <property type="entry name" value="PBP2_Fbp"/>
    <property type="match status" value="1"/>
</dbReference>
<comment type="caution">
    <text evidence="5">The sequence shown here is derived from an EMBL/GenBank/DDBJ whole genome shotgun (WGS) entry which is preliminary data.</text>
</comment>
<dbReference type="RefSeq" id="WP_344171841.1">
    <property type="nucleotide sequence ID" value="NZ_BAAARY010000008.1"/>
</dbReference>
<keyword evidence="2" id="KW-0406">Ion transport</keyword>
<dbReference type="Gene3D" id="3.40.190.10">
    <property type="entry name" value="Periplasmic binding protein-like II"/>
    <property type="match status" value="2"/>
</dbReference>
<feature type="signal peptide" evidence="4">
    <location>
        <begin position="1"/>
        <end position="22"/>
    </location>
</feature>
<feature type="chain" id="PRO_5046725989" evidence="4">
    <location>
        <begin position="23"/>
        <end position="339"/>
    </location>
</feature>
<comment type="similarity">
    <text evidence="1">Belongs to the bacterial solute-binding protein 1 family.</text>
</comment>
<evidence type="ECO:0000256" key="4">
    <source>
        <dbReference type="SAM" id="SignalP"/>
    </source>
</evidence>
<evidence type="ECO:0000313" key="6">
    <source>
        <dbReference type="Proteomes" id="UP001499978"/>
    </source>
</evidence>
<accession>A0ABN3NI94</accession>
<evidence type="ECO:0000256" key="1">
    <source>
        <dbReference type="ARBA" id="ARBA00008520"/>
    </source>
</evidence>
<evidence type="ECO:0000256" key="2">
    <source>
        <dbReference type="ARBA" id="ARBA00022496"/>
    </source>
</evidence>
<dbReference type="Proteomes" id="UP001499978">
    <property type="component" value="Unassembled WGS sequence"/>
</dbReference>
<organism evidence="5 6">
    <name type="scientific">Pilimelia columellifera subsp. columellifera</name>
    <dbReference type="NCBI Taxonomy" id="706583"/>
    <lineage>
        <taxon>Bacteria</taxon>
        <taxon>Bacillati</taxon>
        <taxon>Actinomycetota</taxon>
        <taxon>Actinomycetes</taxon>
        <taxon>Micromonosporales</taxon>
        <taxon>Micromonosporaceae</taxon>
        <taxon>Pilimelia</taxon>
    </lineage>
</organism>
<keyword evidence="2" id="KW-0410">Iron transport</keyword>
<reference evidence="5 6" key="1">
    <citation type="journal article" date="2019" name="Int. J. Syst. Evol. Microbiol.">
        <title>The Global Catalogue of Microorganisms (GCM) 10K type strain sequencing project: providing services to taxonomists for standard genome sequencing and annotation.</title>
        <authorList>
            <consortium name="The Broad Institute Genomics Platform"/>
            <consortium name="The Broad Institute Genome Sequencing Center for Infectious Disease"/>
            <person name="Wu L."/>
            <person name="Ma J."/>
        </authorList>
    </citation>
    <scope>NUCLEOTIDE SEQUENCE [LARGE SCALE GENOMIC DNA]</scope>
    <source>
        <strain evidence="5 6">JCM 3367</strain>
    </source>
</reference>
<sequence length="339" mass="36330">MRNPRALALAVAGALVLSLATACTDGGDDKALTVYSGRSEKLVKPILEQFTKSTGIKLNVRYGDTAQMAAQLLEEGDKSPASVFLAQDAGALGAVSKKGLFTELPDTVLNKVSAQYRANNKQWVGLTGRARVLTFNPTRAPYQKLPKSVFELTGPLWKNKVAIAPTNASFQSFVTAMRLQHGDDRTRKFLTDLKANGVQIRPNNDAIVNDVHDQKVAAGLVNHYYLFEKSKEVGVAVHLQPARMHFFAPGDVGSLVNVSGIGVLKTSTGEDAVKLVDYLLGADAQTYFANNTYEYPMAPGIPLAEGMPALDTLKGPAIDLNNLDDLAGTVAMLKEVGLA</sequence>
<keyword evidence="6" id="KW-1185">Reference proteome</keyword>
<dbReference type="PANTHER" id="PTHR30006">
    <property type="entry name" value="THIAMINE-BINDING PERIPLASMIC PROTEIN-RELATED"/>
    <property type="match status" value="1"/>
</dbReference>
<keyword evidence="3 4" id="KW-0732">Signal</keyword>
<protein>
    <submittedName>
        <fullName evidence="5">Iron ABC transporter substrate-binding protein</fullName>
    </submittedName>
</protein>
<evidence type="ECO:0000313" key="5">
    <source>
        <dbReference type="EMBL" id="GAA2523029.1"/>
    </source>
</evidence>
<evidence type="ECO:0000256" key="3">
    <source>
        <dbReference type="ARBA" id="ARBA00022729"/>
    </source>
</evidence>
<keyword evidence="2" id="KW-0813">Transport</keyword>
<name>A0ABN3NI94_9ACTN</name>
<gene>
    <name evidence="5" type="ORF">GCM10010201_21570</name>
</gene>
<dbReference type="Pfam" id="PF13343">
    <property type="entry name" value="SBP_bac_6"/>
    <property type="match status" value="1"/>
</dbReference>
<dbReference type="PIRSF" id="PIRSF002825">
    <property type="entry name" value="CfbpA"/>
    <property type="match status" value="1"/>
</dbReference>
<dbReference type="InterPro" id="IPR026045">
    <property type="entry name" value="Ferric-bd"/>
</dbReference>